<dbReference type="InterPro" id="IPR029214">
    <property type="entry name" value="CFAP144"/>
</dbReference>
<evidence type="ECO:0000256" key="3">
    <source>
        <dbReference type="ARBA" id="ARBA00022490"/>
    </source>
</evidence>
<keyword evidence="3" id="KW-0963">Cytoplasm</keyword>
<dbReference type="Pfam" id="PF14886">
    <property type="entry name" value="FAM183"/>
    <property type="match status" value="1"/>
</dbReference>
<evidence type="ECO:0000256" key="4">
    <source>
        <dbReference type="ARBA" id="ARBA00023212"/>
    </source>
</evidence>
<dbReference type="AlphaFoldDB" id="A0A3Q0GT66"/>
<comment type="subcellular location">
    <subcellularLocation>
        <location evidence="1">Cell projection</location>
        <location evidence="1">Cilium</location>
    </subcellularLocation>
    <subcellularLocation>
        <location evidence="2">Cytoplasm</location>
        <location evidence="2">Cytoskeleton</location>
    </subcellularLocation>
</comment>
<keyword evidence="4" id="KW-0206">Cytoskeleton</keyword>
<dbReference type="InParanoid" id="A0A3Q0GT66"/>
<evidence type="ECO:0000256" key="6">
    <source>
        <dbReference type="ARBA" id="ARBA00034777"/>
    </source>
</evidence>
<evidence type="ECO:0000313" key="7">
    <source>
        <dbReference type="Proteomes" id="UP000189705"/>
    </source>
</evidence>
<dbReference type="Proteomes" id="UP000189705">
    <property type="component" value="Unplaced"/>
</dbReference>
<evidence type="ECO:0000256" key="5">
    <source>
        <dbReference type="ARBA" id="ARBA00023273"/>
    </source>
</evidence>
<evidence type="ECO:0000313" key="8">
    <source>
        <dbReference type="RefSeq" id="XP_025062989.1"/>
    </source>
</evidence>
<dbReference type="GO" id="GO:0005856">
    <property type="term" value="C:cytoskeleton"/>
    <property type="evidence" value="ECO:0007669"/>
    <property type="project" value="UniProtKB-SubCell"/>
</dbReference>
<gene>
    <name evidence="8" type="primary">FAM183A</name>
</gene>
<proteinExistence type="inferred from homology"/>
<dbReference type="RefSeq" id="XP_025062989.1">
    <property type="nucleotide sequence ID" value="XM_025207204.1"/>
</dbReference>
<sequence length="127" mass="14723">MNMVKTGSHLPGSGSSQQPKFLNLIHHAALEPIKKYSEPQTESQEIGWTTTPLVCQWPVRRGQARAVGPTFKSREHLLDCVCLDFISFLQISVDRTDRRLYFPRQKSEITKYMEATWRLKEQSENMQ</sequence>
<dbReference type="STRING" id="38654.A0A3Q0GT66"/>
<evidence type="ECO:0000256" key="1">
    <source>
        <dbReference type="ARBA" id="ARBA00004138"/>
    </source>
</evidence>
<accession>A0A3Q0GT66</accession>
<dbReference type="CTD" id="440585"/>
<dbReference type="PANTHER" id="PTHR33865:SF3">
    <property type="entry name" value="PROTEIN FAM183B"/>
    <property type="match status" value="1"/>
</dbReference>
<dbReference type="GO" id="GO:0097546">
    <property type="term" value="C:ciliary base"/>
    <property type="evidence" value="ECO:0007669"/>
    <property type="project" value="TreeGrafter"/>
</dbReference>
<dbReference type="PANTHER" id="PTHR33865">
    <property type="entry name" value="PROTEIN FAM183B"/>
    <property type="match status" value="1"/>
</dbReference>
<name>A0A3Q0GT66_ALLSI</name>
<protein>
    <submittedName>
        <fullName evidence="8">Protein FAM183A</fullName>
    </submittedName>
</protein>
<evidence type="ECO:0000256" key="2">
    <source>
        <dbReference type="ARBA" id="ARBA00004245"/>
    </source>
</evidence>
<keyword evidence="7" id="KW-1185">Reference proteome</keyword>
<comment type="similarity">
    <text evidence="6">Belongs to the CFAP144 family.</text>
</comment>
<dbReference type="GeneID" id="106722362"/>
<keyword evidence="5" id="KW-0966">Cell projection</keyword>
<organism evidence="7 8">
    <name type="scientific">Alligator sinensis</name>
    <name type="common">Chinese alligator</name>
    <dbReference type="NCBI Taxonomy" id="38654"/>
    <lineage>
        <taxon>Eukaryota</taxon>
        <taxon>Metazoa</taxon>
        <taxon>Chordata</taxon>
        <taxon>Craniata</taxon>
        <taxon>Vertebrata</taxon>
        <taxon>Euteleostomi</taxon>
        <taxon>Archelosauria</taxon>
        <taxon>Archosauria</taxon>
        <taxon>Crocodylia</taxon>
        <taxon>Alligatoridae</taxon>
        <taxon>Alligatorinae</taxon>
        <taxon>Alligator</taxon>
    </lineage>
</organism>
<dbReference type="KEGG" id="asn:106722362"/>
<reference evidence="8" key="1">
    <citation type="submission" date="2025-08" db="UniProtKB">
        <authorList>
            <consortium name="RefSeq"/>
        </authorList>
    </citation>
    <scope>IDENTIFICATION</scope>
</reference>